<gene>
    <name evidence="3" type="ORF">FX155_07805</name>
</gene>
<reference evidence="3 4" key="1">
    <citation type="submission" date="2019-08" db="EMBL/GenBank/DDBJ databases">
        <title>In-depth cultivation of the pig gut microbiome towards novel bacterial diversity and tailored functional studies.</title>
        <authorList>
            <person name="Wylensek D."/>
            <person name="Hitch T.C.A."/>
            <person name="Clavel T."/>
        </authorList>
    </citation>
    <scope>NUCLEOTIDE SEQUENCE [LARGE SCALE GENOMIC DNA]</scope>
    <source>
        <strain evidence="3 4">WCA-389-WT-5B</strain>
    </source>
</reference>
<evidence type="ECO:0000313" key="4">
    <source>
        <dbReference type="Proteomes" id="UP000441455"/>
    </source>
</evidence>
<sequence length="170" mass="19699">MVKGRDVEDQTKKRVLCLLAHYDELQVWVENRKSEIAMLQEEIQIEPAPKTTQWRESPGGGGFEKPSSEEAALERKERLLKLLAEKENKLQRLITDKEKLDRSLNGLWESERYVVEICTIRRKGMTWKQVAVKLGYSPDAESACRRRFWKAIDHLVLMFKGGNIQGSLLT</sequence>
<evidence type="ECO:0000256" key="2">
    <source>
        <dbReference type="SAM" id="MobiDB-lite"/>
    </source>
</evidence>
<dbReference type="RefSeq" id="WP_154488333.1">
    <property type="nucleotide sequence ID" value="NZ_VULN01000010.1"/>
</dbReference>
<name>A0A6N7W2Q8_ACIFE</name>
<evidence type="ECO:0000256" key="1">
    <source>
        <dbReference type="SAM" id="Coils"/>
    </source>
</evidence>
<organism evidence="3 4">
    <name type="scientific">Acidaminococcus fermentans</name>
    <dbReference type="NCBI Taxonomy" id="905"/>
    <lineage>
        <taxon>Bacteria</taxon>
        <taxon>Bacillati</taxon>
        <taxon>Bacillota</taxon>
        <taxon>Negativicutes</taxon>
        <taxon>Acidaminococcales</taxon>
        <taxon>Acidaminococcaceae</taxon>
        <taxon>Acidaminococcus</taxon>
    </lineage>
</organism>
<proteinExistence type="predicted"/>
<dbReference type="AlphaFoldDB" id="A0A6N7W2Q8"/>
<accession>A0A6N7W2Q8</accession>
<protein>
    <submittedName>
        <fullName evidence="3">DUF722 domain-containing protein</fullName>
    </submittedName>
</protein>
<feature type="coiled-coil region" evidence="1">
    <location>
        <begin position="69"/>
        <end position="103"/>
    </location>
</feature>
<dbReference type="Proteomes" id="UP000441455">
    <property type="component" value="Unassembled WGS sequence"/>
</dbReference>
<comment type="caution">
    <text evidence="3">The sequence shown here is derived from an EMBL/GenBank/DDBJ whole genome shotgun (WGS) entry which is preliminary data.</text>
</comment>
<feature type="region of interest" description="Disordered" evidence="2">
    <location>
        <begin position="48"/>
        <end position="69"/>
    </location>
</feature>
<evidence type="ECO:0000313" key="3">
    <source>
        <dbReference type="EMBL" id="MSS82496.1"/>
    </source>
</evidence>
<keyword evidence="1" id="KW-0175">Coiled coil</keyword>
<dbReference type="EMBL" id="VULN01000010">
    <property type="protein sequence ID" value="MSS82496.1"/>
    <property type="molecule type" value="Genomic_DNA"/>
</dbReference>